<evidence type="ECO:0000313" key="7">
    <source>
        <dbReference type="EMBL" id="OQO00218.1"/>
    </source>
</evidence>
<dbReference type="EMBL" id="NAJO01000036">
    <property type="protein sequence ID" value="OQO00218.1"/>
    <property type="molecule type" value="Genomic_DNA"/>
</dbReference>
<name>A0A1V8SMH8_9PEZI</name>
<evidence type="ECO:0000256" key="4">
    <source>
        <dbReference type="ARBA" id="ARBA00023242"/>
    </source>
</evidence>
<dbReference type="Proteomes" id="UP000192596">
    <property type="component" value="Unassembled WGS sequence"/>
</dbReference>
<comment type="caution">
    <text evidence="7">The sequence shown here is derived from an EMBL/GenBank/DDBJ whole genome shotgun (WGS) entry which is preliminary data.</text>
</comment>
<dbReference type="InterPro" id="IPR011687">
    <property type="entry name" value="Nop53/GLTSCR2"/>
</dbReference>
<evidence type="ECO:0000313" key="8">
    <source>
        <dbReference type="Proteomes" id="UP000192596"/>
    </source>
</evidence>
<accession>A0A1V8SMH8</accession>
<comment type="similarity">
    <text evidence="1 5">Belongs to the NOP53 family.</text>
</comment>
<dbReference type="Pfam" id="PF07767">
    <property type="entry name" value="Nop53"/>
    <property type="match status" value="1"/>
</dbReference>
<feature type="region of interest" description="Disordered" evidence="6">
    <location>
        <begin position="1"/>
        <end position="22"/>
    </location>
</feature>
<dbReference type="OrthoDB" id="5072at2759"/>
<dbReference type="InParanoid" id="A0A1V8SMH8"/>
<dbReference type="STRING" id="1507870.A0A1V8SMH8"/>
<evidence type="ECO:0000256" key="1">
    <source>
        <dbReference type="ARBA" id="ARBA00008838"/>
    </source>
</evidence>
<keyword evidence="8" id="KW-1185">Reference proteome</keyword>
<organism evidence="7 8">
    <name type="scientific">Cryoendolithus antarcticus</name>
    <dbReference type="NCBI Taxonomy" id="1507870"/>
    <lineage>
        <taxon>Eukaryota</taxon>
        <taxon>Fungi</taxon>
        <taxon>Dikarya</taxon>
        <taxon>Ascomycota</taxon>
        <taxon>Pezizomycotina</taxon>
        <taxon>Dothideomycetes</taxon>
        <taxon>Dothideomycetidae</taxon>
        <taxon>Cladosporiales</taxon>
        <taxon>Cladosporiaceae</taxon>
        <taxon>Cryoendolithus</taxon>
    </lineage>
</organism>
<evidence type="ECO:0000256" key="2">
    <source>
        <dbReference type="ARBA" id="ARBA00018339"/>
    </source>
</evidence>
<dbReference type="GO" id="GO:0008097">
    <property type="term" value="F:5S rRNA binding"/>
    <property type="evidence" value="ECO:0007669"/>
    <property type="project" value="TreeGrafter"/>
</dbReference>
<protein>
    <recommendedName>
        <fullName evidence="2 5">Ribosome biogenesis protein NOP53</fullName>
    </recommendedName>
</protein>
<dbReference type="AlphaFoldDB" id="A0A1V8SMH8"/>
<dbReference type="PIRSF" id="PIRSF017302">
    <property type="entry name" value="Gltscr2"/>
    <property type="match status" value="1"/>
</dbReference>
<comment type="subcellular location">
    <subcellularLocation>
        <location evidence="5">Nucleus</location>
        <location evidence="5">Nucleolus</location>
    </subcellularLocation>
    <subcellularLocation>
        <location evidence="5">Nucleus</location>
        <location evidence="5">Nucleoplasm</location>
    </subcellularLocation>
</comment>
<sequence length="433" mass="47864">MADTMLAAAAPASYKQPSRKGKRAWRRNVDLNDLTANLEDVRTQIIQHGGVVSEKPAADLFALDTTGDSTVSLQHTKTKLLKADEVLAQRSAVPGLEQRKRKAIDLAVPDPSAKRSKNGKYISHKQLQHLRTVANRPTGEGGFALAIPEATHDPWAPAGPAKYAELDFLEPVKPIREPSTLRHAPVSLVASGKAVPAVPRPAAGKSYNPLVQDWSALLEREGAAAVEAEKARVAAELAEEDQVARAEAEAAKVEAAEKDEWATDYESAWESEWDGIQSGAEGEASGIFTAKMKRRKTPAERNKILARKQREAAETHERRRKERLARKAGGVKPKLARGPGIEVSDSSDDGFEPALRRNRFGKRDVPAAPLEVVLPEDLQDSLRRLKPEGNLLTDRYRNLLVNGKVEVRKRLGQRKLRKVDKTEKWSYKDWQLK</sequence>
<dbReference type="FunCoup" id="A0A1V8SMH8">
    <property type="interactions" value="1090"/>
</dbReference>
<gene>
    <name evidence="7" type="ORF">B0A48_14005</name>
</gene>
<dbReference type="PANTHER" id="PTHR14211:SF7">
    <property type="entry name" value="RIBOSOME BIOGENESIS PROTEIN NOP53"/>
    <property type="match status" value="1"/>
</dbReference>
<keyword evidence="3 5" id="KW-0690">Ribosome biogenesis</keyword>
<dbReference type="PANTHER" id="PTHR14211">
    <property type="entry name" value="GLIOMA SUPPRESSOR CANDIDATE REGION GENE 2"/>
    <property type="match status" value="1"/>
</dbReference>
<evidence type="ECO:0000256" key="3">
    <source>
        <dbReference type="ARBA" id="ARBA00022517"/>
    </source>
</evidence>
<dbReference type="GO" id="GO:0005730">
    <property type="term" value="C:nucleolus"/>
    <property type="evidence" value="ECO:0007669"/>
    <property type="project" value="UniProtKB-SubCell"/>
</dbReference>
<keyword evidence="4 5" id="KW-0539">Nucleus</keyword>
<comment type="function">
    <text evidence="5">May play a role in ribosome biogenesis.</text>
</comment>
<feature type="compositionally biased region" description="Basic and acidic residues" evidence="6">
    <location>
        <begin position="308"/>
        <end position="317"/>
    </location>
</feature>
<feature type="region of interest" description="Disordered" evidence="6">
    <location>
        <begin position="308"/>
        <end position="349"/>
    </location>
</feature>
<dbReference type="GO" id="GO:0000027">
    <property type="term" value="P:ribosomal large subunit assembly"/>
    <property type="evidence" value="ECO:0007669"/>
    <property type="project" value="UniProtKB-UniRule"/>
</dbReference>
<dbReference type="GO" id="GO:0006364">
    <property type="term" value="P:rRNA processing"/>
    <property type="evidence" value="ECO:0007669"/>
    <property type="project" value="TreeGrafter"/>
</dbReference>
<reference evidence="8" key="1">
    <citation type="submission" date="2017-03" db="EMBL/GenBank/DDBJ databases">
        <title>Genomes of endolithic fungi from Antarctica.</title>
        <authorList>
            <person name="Coleine C."/>
            <person name="Masonjones S."/>
            <person name="Stajich J.E."/>
        </authorList>
    </citation>
    <scope>NUCLEOTIDE SEQUENCE [LARGE SCALE GENOMIC DNA]</scope>
    <source>
        <strain evidence="8">CCFEE 5527</strain>
    </source>
</reference>
<evidence type="ECO:0000256" key="5">
    <source>
        <dbReference type="PIRNR" id="PIRNR017302"/>
    </source>
</evidence>
<dbReference type="GO" id="GO:0005654">
    <property type="term" value="C:nucleoplasm"/>
    <property type="evidence" value="ECO:0007669"/>
    <property type="project" value="UniProtKB-SubCell"/>
</dbReference>
<proteinExistence type="inferred from homology"/>
<evidence type="ECO:0000256" key="6">
    <source>
        <dbReference type="SAM" id="MobiDB-lite"/>
    </source>
</evidence>